<dbReference type="AlphaFoldDB" id="A0A161K724"/>
<accession>A0A161K724</accession>
<evidence type="ECO:0000313" key="1">
    <source>
        <dbReference type="EMBL" id="CUS56176.1"/>
    </source>
</evidence>
<dbReference type="EMBL" id="CZQD01000019">
    <property type="protein sequence ID" value="CUS56176.1"/>
    <property type="molecule type" value="Genomic_DNA"/>
</dbReference>
<sequence length="97" mass="10191">MRIDPIPDTKPVSLEEGISLLEAGQGEGLVVDLGNGRTASADGHRGTDGLLQRLRGHRMMLSLATGGADLSRFEGLNDSVIVAPLVQEILDATGQKD</sequence>
<name>A0A161K724_9ZZZZ</name>
<gene>
    <name evidence="1" type="ORF">MGWOODY_Hyp1969</name>
</gene>
<proteinExistence type="predicted"/>
<reference evidence="1" key="1">
    <citation type="submission" date="2015-10" db="EMBL/GenBank/DDBJ databases">
        <authorList>
            <person name="Gilbert D.G."/>
        </authorList>
    </citation>
    <scope>NUCLEOTIDE SEQUENCE</scope>
</reference>
<organism evidence="1">
    <name type="scientific">hydrothermal vent metagenome</name>
    <dbReference type="NCBI Taxonomy" id="652676"/>
    <lineage>
        <taxon>unclassified sequences</taxon>
        <taxon>metagenomes</taxon>
        <taxon>ecological metagenomes</taxon>
    </lineage>
</organism>
<protein>
    <submittedName>
        <fullName evidence="1">Uncharacterized protein</fullName>
    </submittedName>
</protein>